<dbReference type="Proteomes" id="UP000026960">
    <property type="component" value="Chromosome 7"/>
</dbReference>
<dbReference type="EnsemblPlants" id="OBART07G03640.1">
    <property type="protein sequence ID" value="OBART07G03640.1"/>
    <property type="gene ID" value="OBART07G03640"/>
</dbReference>
<keyword evidence="3" id="KW-1185">Reference proteome</keyword>
<evidence type="ECO:0000256" key="1">
    <source>
        <dbReference type="SAM" id="MobiDB-lite"/>
    </source>
</evidence>
<evidence type="ECO:0000313" key="3">
    <source>
        <dbReference type="Proteomes" id="UP000026960"/>
    </source>
</evidence>
<feature type="region of interest" description="Disordered" evidence="1">
    <location>
        <begin position="38"/>
        <end position="63"/>
    </location>
</feature>
<evidence type="ECO:0000313" key="2">
    <source>
        <dbReference type="EnsemblPlants" id="OBART07G03640.1"/>
    </source>
</evidence>
<dbReference type="PaxDb" id="65489-OBART07G03640.1"/>
<organism evidence="2">
    <name type="scientific">Oryza barthii</name>
    <dbReference type="NCBI Taxonomy" id="65489"/>
    <lineage>
        <taxon>Eukaryota</taxon>
        <taxon>Viridiplantae</taxon>
        <taxon>Streptophyta</taxon>
        <taxon>Embryophyta</taxon>
        <taxon>Tracheophyta</taxon>
        <taxon>Spermatophyta</taxon>
        <taxon>Magnoliopsida</taxon>
        <taxon>Liliopsida</taxon>
        <taxon>Poales</taxon>
        <taxon>Poaceae</taxon>
        <taxon>BOP clade</taxon>
        <taxon>Oryzoideae</taxon>
        <taxon>Oryzeae</taxon>
        <taxon>Oryzinae</taxon>
        <taxon>Oryza</taxon>
    </lineage>
</organism>
<accession>A0A0D3GMG0</accession>
<name>A0A0D3GMG0_9ORYZ</name>
<dbReference type="AlphaFoldDB" id="A0A0D3GMG0"/>
<reference evidence="2" key="2">
    <citation type="submission" date="2015-03" db="UniProtKB">
        <authorList>
            <consortium name="EnsemblPlants"/>
        </authorList>
    </citation>
    <scope>IDENTIFICATION</scope>
</reference>
<dbReference type="Gramene" id="OBART07G03640.1">
    <property type="protein sequence ID" value="OBART07G03640.1"/>
    <property type="gene ID" value="OBART07G03640"/>
</dbReference>
<sequence>METEKPISSKTQFLGTIADASATHGSAKRTLKLIQNTKPPTLLMANNDDDAKNTNSEKSTKPR</sequence>
<protein>
    <submittedName>
        <fullName evidence="2">Uncharacterized protein</fullName>
    </submittedName>
</protein>
<dbReference type="HOGENOM" id="CLU_2889349_0_0_1"/>
<reference evidence="2" key="1">
    <citation type="journal article" date="2009" name="Rice">
        <title>De Novo Next Generation Sequencing of Plant Genomes.</title>
        <authorList>
            <person name="Rounsley S."/>
            <person name="Marri P.R."/>
            <person name="Yu Y."/>
            <person name="He R."/>
            <person name="Sisneros N."/>
            <person name="Goicoechea J.L."/>
            <person name="Lee S.J."/>
            <person name="Angelova A."/>
            <person name="Kudrna D."/>
            <person name="Luo M."/>
            <person name="Affourtit J."/>
            <person name="Desany B."/>
            <person name="Knight J."/>
            <person name="Niazi F."/>
            <person name="Egholm M."/>
            <person name="Wing R.A."/>
        </authorList>
    </citation>
    <scope>NUCLEOTIDE SEQUENCE [LARGE SCALE GENOMIC DNA]</scope>
    <source>
        <strain evidence="2">cv. IRGC 105608</strain>
    </source>
</reference>
<proteinExistence type="predicted"/>